<dbReference type="OrthoDB" id="2448367at2759"/>
<organism evidence="3 4">
    <name type="scientific">Gigaspora margarita</name>
    <dbReference type="NCBI Taxonomy" id="4874"/>
    <lineage>
        <taxon>Eukaryota</taxon>
        <taxon>Fungi</taxon>
        <taxon>Fungi incertae sedis</taxon>
        <taxon>Mucoromycota</taxon>
        <taxon>Glomeromycotina</taxon>
        <taxon>Glomeromycetes</taxon>
        <taxon>Diversisporales</taxon>
        <taxon>Gigasporaceae</taxon>
        <taxon>Gigaspora</taxon>
    </lineage>
</organism>
<keyword evidence="4" id="KW-1185">Reference proteome</keyword>
<feature type="coiled-coil region" evidence="1">
    <location>
        <begin position="118"/>
        <end position="145"/>
    </location>
</feature>
<comment type="caution">
    <text evidence="3">The sequence shown here is derived from an EMBL/GenBank/DDBJ whole genome shotgun (WGS) entry which is preliminary data.</text>
</comment>
<feature type="coiled-coil region" evidence="1">
    <location>
        <begin position="390"/>
        <end position="455"/>
    </location>
</feature>
<feature type="region of interest" description="Disordered" evidence="2">
    <location>
        <begin position="345"/>
        <end position="380"/>
    </location>
</feature>
<dbReference type="EMBL" id="WTPW01000352">
    <property type="protein sequence ID" value="KAF0520396.1"/>
    <property type="molecule type" value="Genomic_DNA"/>
</dbReference>
<evidence type="ECO:0000313" key="4">
    <source>
        <dbReference type="Proteomes" id="UP000439903"/>
    </source>
</evidence>
<gene>
    <name evidence="3" type="ORF">F8M41_016327</name>
</gene>
<name>A0A8H4APK8_GIGMA</name>
<sequence length="755" mass="87261">MENTQNNPPDPTTPSCRNYDSTQARNKFNDILNNFKNNILEIKNKVTTKKPLVKEKNFISWIDSFENFLSELENPITNLIIDFSYEIDCNKLNGLIDNFVTTLLEKELPQNLTNELNYDFQRNVNNNLNQSISQAKNEMIELKNYIEINNVESPNNIISENPQEIIEPCQSIETITQPDNVEINHHSENQQNQPTNQSFVGILMIFGNFLFQIEQDTNTFIPETNQSINFKHIFDQLNAHLNNLNKEKQQFFSNLKTTDHIQFDKWSANIGKIYYNTEQHVNALKNTLINHYKYYSKEISKSQNTNDLEIAAYTQTIEYIRGFMNQISASKQELHSIIVHLTNETPGTNNDKNNLKMKSSERTNFDAPSRRNTYSNGQEKNHDQHIYNQLIDLQNQNESLKKSVQNLKQLQNVNKDLGEKVQTLEKVLNSTKSRIHELENENKSLRKEAAKYQSALGDAKNFRISDNDPNNISQLTSDIEDLKALLEIFCSLKKVNIDLTAIKVLLKKYGCSSAEEKPSRNLVKGILQRHVIDMVIEYANKYLKIDDKNEQILETNENEKEQPLETILISTTNKLLKSMDLFTKNRIGKDEVTQAAPAKLRQLIYAALGTRGFSESPSEGEHPFIIKLRNLVVDDLNKYRTIKDPQKKEEIESTATELIRGIISIFCFRLNVQEPIIECKWYKNSKKVELEFMDCSLDEDDEPDKIMVDICYFPLIGTNLEHDEKYQVITKASVVHTNAPKFVDNAISKVASFFK</sequence>
<dbReference type="Gene3D" id="1.10.287.1490">
    <property type="match status" value="1"/>
</dbReference>
<keyword evidence="1" id="KW-0175">Coiled coil</keyword>
<evidence type="ECO:0000256" key="2">
    <source>
        <dbReference type="SAM" id="MobiDB-lite"/>
    </source>
</evidence>
<accession>A0A8H4APK8</accession>
<dbReference type="Proteomes" id="UP000439903">
    <property type="component" value="Unassembled WGS sequence"/>
</dbReference>
<reference evidence="3 4" key="1">
    <citation type="journal article" date="2019" name="Environ. Microbiol.">
        <title>At the nexus of three kingdoms: the genome of the mycorrhizal fungus Gigaspora margarita provides insights into plant, endobacterial and fungal interactions.</title>
        <authorList>
            <person name="Venice F."/>
            <person name="Ghignone S."/>
            <person name="Salvioli di Fossalunga A."/>
            <person name="Amselem J."/>
            <person name="Novero M."/>
            <person name="Xianan X."/>
            <person name="Sedzielewska Toro K."/>
            <person name="Morin E."/>
            <person name="Lipzen A."/>
            <person name="Grigoriev I.V."/>
            <person name="Henrissat B."/>
            <person name="Martin F.M."/>
            <person name="Bonfante P."/>
        </authorList>
    </citation>
    <scope>NUCLEOTIDE SEQUENCE [LARGE SCALE GENOMIC DNA]</scope>
    <source>
        <strain evidence="3 4">BEG34</strain>
    </source>
</reference>
<evidence type="ECO:0000313" key="3">
    <source>
        <dbReference type="EMBL" id="KAF0520396.1"/>
    </source>
</evidence>
<evidence type="ECO:0000256" key="1">
    <source>
        <dbReference type="SAM" id="Coils"/>
    </source>
</evidence>
<protein>
    <submittedName>
        <fullName evidence="3">Uncharacterized protein</fullName>
    </submittedName>
</protein>
<proteinExistence type="predicted"/>
<dbReference type="AlphaFoldDB" id="A0A8H4APK8"/>